<gene>
    <name evidence="1" type="ORF">CC86DRAFT_364828</name>
</gene>
<sequence length="307" mass="34934">MSRQPSLGHGTSEIRDVTRLLEQHQIPCCIVGVSSLMFYGMPRVRDKWEICVPSKRIDEAIEILQRRVEYVHAKQKQDPQPLSLAHTYTWFQGNVVDYKFCLVPSTHARISVEQTQVRRSRNGVPYAPLKELVQSYLDIYDMDSLCDIVDGANLSYAWGEACLDLSGTTDVEWAQERNAELMGGNRKFEPALVGSVFPTARIEKKFLWEKTIEEKEQRLAQVMLPAELFETRFMLKGKSGQAPTATLHSPTSYNGCELYPRPIQKLLSVVTMVPVLVFPIRAYLSTKAPLLRHRPIVGVYHPRSSGR</sequence>
<organism evidence="1 2">
    <name type="scientific">Ophiobolus disseminans</name>
    <dbReference type="NCBI Taxonomy" id="1469910"/>
    <lineage>
        <taxon>Eukaryota</taxon>
        <taxon>Fungi</taxon>
        <taxon>Dikarya</taxon>
        <taxon>Ascomycota</taxon>
        <taxon>Pezizomycotina</taxon>
        <taxon>Dothideomycetes</taxon>
        <taxon>Pleosporomycetidae</taxon>
        <taxon>Pleosporales</taxon>
        <taxon>Pleosporineae</taxon>
        <taxon>Phaeosphaeriaceae</taxon>
        <taxon>Ophiobolus</taxon>
    </lineage>
</organism>
<dbReference type="OrthoDB" id="3259529at2759"/>
<protein>
    <submittedName>
        <fullName evidence="1">Uncharacterized protein</fullName>
    </submittedName>
</protein>
<dbReference type="EMBL" id="MU006216">
    <property type="protein sequence ID" value="KAF2832799.1"/>
    <property type="molecule type" value="Genomic_DNA"/>
</dbReference>
<dbReference type="AlphaFoldDB" id="A0A6A7AJF7"/>
<reference evidence="1" key="1">
    <citation type="journal article" date="2020" name="Stud. Mycol.">
        <title>101 Dothideomycetes genomes: a test case for predicting lifestyles and emergence of pathogens.</title>
        <authorList>
            <person name="Haridas S."/>
            <person name="Albert R."/>
            <person name="Binder M."/>
            <person name="Bloem J."/>
            <person name="Labutti K."/>
            <person name="Salamov A."/>
            <person name="Andreopoulos B."/>
            <person name="Baker S."/>
            <person name="Barry K."/>
            <person name="Bills G."/>
            <person name="Bluhm B."/>
            <person name="Cannon C."/>
            <person name="Castanera R."/>
            <person name="Culley D."/>
            <person name="Daum C."/>
            <person name="Ezra D."/>
            <person name="Gonzalez J."/>
            <person name="Henrissat B."/>
            <person name="Kuo A."/>
            <person name="Liang C."/>
            <person name="Lipzen A."/>
            <person name="Lutzoni F."/>
            <person name="Magnuson J."/>
            <person name="Mondo S."/>
            <person name="Nolan M."/>
            <person name="Ohm R."/>
            <person name="Pangilinan J."/>
            <person name="Park H.-J."/>
            <person name="Ramirez L."/>
            <person name="Alfaro M."/>
            <person name="Sun H."/>
            <person name="Tritt A."/>
            <person name="Yoshinaga Y."/>
            <person name="Zwiers L.-H."/>
            <person name="Turgeon B."/>
            <person name="Goodwin S."/>
            <person name="Spatafora J."/>
            <person name="Crous P."/>
            <person name="Grigoriev I."/>
        </authorList>
    </citation>
    <scope>NUCLEOTIDE SEQUENCE</scope>
    <source>
        <strain evidence="1">CBS 113818</strain>
    </source>
</reference>
<evidence type="ECO:0000313" key="2">
    <source>
        <dbReference type="Proteomes" id="UP000799424"/>
    </source>
</evidence>
<name>A0A6A7AJF7_9PLEO</name>
<evidence type="ECO:0000313" key="1">
    <source>
        <dbReference type="EMBL" id="KAF2832799.1"/>
    </source>
</evidence>
<dbReference type="Proteomes" id="UP000799424">
    <property type="component" value="Unassembled WGS sequence"/>
</dbReference>
<proteinExistence type="predicted"/>
<keyword evidence="2" id="KW-1185">Reference proteome</keyword>
<accession>A0A6A7AJF7</accession>